<comment type="caution">
    <text evidence="2">The sequence shown here is derived from an EMBL/GenBank/DDBJ whole genome shotgun (WGS) entry which is preliminary data.</text>
</comment>
<organism evidence="2 3">
    <name type="scientific">Danionella cerebrum</name>
    <dbReference type="NCBI Taxonomy" id="2873325"/>
    <lineage>
        <taxon>Eukaryota</taxon>
        <taxon>Metazoa</taxon>
        <taxon>Chordata</taxon>
        <taxon>Craniata</taxon>
        <taxon>Vertebrata</taxon>
        <taxon>Euteleostomi</taxon>
        <taxon>Actinopterygii</taxon>
        <taxon>Neopterygii</taxon>
        <taxon>Teleostei</taxon>
        <taxon>Ostariophysi</taxon>
        <taxon>Cypriniformes</taxon>
        <taxon>Danionidae</taxon>
        <taxon>Danioninae</taxon>
        <taxon>Danionella</taxon>
    </lineage>
</organism>
<evidence type="ECO:0000313" key="2">
    <source>
        <dbReference type="EMBL" id="TRZ00954.1"/>
    </source>
</evidence>
<keyword evidence="3" id="KW-1185">Reference proteome</keyword>
<protein>
    <submittedName>
        <fullName evidence="2">Uncharacterized protein</fullName>
    </submittedName>
</protein>
<name>A0A553RFL6_9TELE</name>
<feature type="non-terminal residue" evidence="2">
    <location>
        <position position="67"/>
    </location>
</feature>
<sequence length="67" mass="7184">MTAARSTVLHERSASARSSGGTRRTLEAVMRSTWDLQRRRGISMLCCHQGSSKSAFCPTTGLSTAPA</sequence>
<proteinExistence type="predicted"/>
<feature type="region of interest" description="Disordered" evidence="1">
    <location>
        <begin position="1"/>
        <end position="24"/>
    </location>
</feature>
<evidence type="ECO:0000313" key="3">
    <source>
        <dbReference type="Proteomes" id="UP000316079"/>
    </source>
</evidence>
<evidence type="ECO:0000256" key="1">
    <source>
        <dbReference type="SAM" id="MobiDB-lite"/>
    </source>
</evidence>
<dbReference type="EMBL" id="SRMA01024193">
    <property type="protein sequence ID" value="TRZ00954.1"/>
    <property type="molecule type" value="Genomic_DNA"/>
</dbReference>
<dbReference type="AlphaFoldDB" id="A0A553RFL6"/>
<dbReference type="Proteomes" id="UP000316079">
    <property type="component" value="Unassembled WGS sequence"/>
</dbReference>
<accession>A0A553RFL6</accession>
<gene>
    <name evidence="2" type="ORF">DNTS_033857</name>
</gene>
<reference evidence="2 3" key="1">
    <citation type="journal article" date="2019" name="Sci. Data">
        <title>Hybrid genome assembly and annotation of Danionella translucida.</title>
        <authorList>
            <person name="Kadobianskyi M."/>
            <person name="Schulze L."/>
            <person name="Schuelke M."/>
            <person name="Judkewitz B."/>
        </authorList>
    </citation>
    <scope>NUCLEOTIDE SEQUENCE [LARGE SCALE GENOMIC DNA]</scope>
    <source>
        <strain evidence="2 3">Bolton</strain>
    </source>
</reference>